<evidence type="ECO:0000313" key="3">
    <source>
        <dbReference type="Proteomes" id="UP001153321"/>
    </source>
</evidence>
<dbReference type="Proteomes" id="UP001153321">
    <property type="component" value="Chromosome 4"/>
</dbReference>
<dbReference type="Pfam" id="PF07165">
    <property type="entry name" value="DUF1397"/>
    <property type="match status" value="1"/>
</dbReference>
<organism evidence="2 3">
    <name type="scientific">Spodoptera littoralis</name>
    <name type="common">Egyptian cotton leafworm</name>
    <dbReference type="NCBI Taxonomy" id="7109"/>
    <lineage>
        <taxon>Eukaryota</taxon>
        <taxon>Metazoa</taxon>
        <taxon>Ecdysozoa</taxon>
        <taxon>Arthropoda</taxon>
        <taxon>Hexapoda</taxon>
        <taxon>Insecta</taxon>
        <taxon>Pterygota</taxon>
        <taxon>Neoptera</taxon>
        <taxon>Endopterygota</taxon>
        <taxon>Lepidoptera</taxon>
        <taxon>Glossata</taxon>
        <taxon>Ditrysia</taxon>
        <taxon>Noctuoidea</taxon>
        <taxon>Noctuidae</taxon>
        <taxon>Amphipyrinae</taxon>
        <taxon>Spodoptera</taxon>
    </lineage>
</organism>
<gene>
    <name evidence="2" type="ORF">SPLIT_LOCUS9858</name>
</gene>
<evidence type="ECO:0000313" key="2">
    <source>
        <dbReference type="EMBL" id="CAH1644504.1"/>
    </source>
</evidence>
<dbReference type="AlphaFoldDB" id="A0A9P0IE26"/>
<feature type="transmembrane region" description="Helical" evidence="1">
    <location>
        <begin position="239"/>
        <end position="260"/>
    </location>
</feature>
<keyword evidence="1" id="KW-0472">Membrane</keyword>
<feature type="transmembrane region" description="Helical" evidence="1">
    <location>
        <begin position="12"/>
        <end position="36"/>
    </location>
</feature>
<proteinExistence type="predicted"/>
<dbReference type="InterPro" id="IPR009832">
    <property type="entry name" value="DUF1397"/>
</dbReference>
<evidence type="ECO:0000256" key="1">
    <source>
        <dbReference type="SAM" id="Phobius"/>
    </source>
</evidence>
<accession>A0A9P0IE26</accession>
<name>A0A9P0IE26_SPOLI</name>
<sequence length="267" mass="29567">MSDHIGNSHCSMSLSAVTMWGTAITIVLFSFAPFVLTKDAGGQPAINKTMCLNSTEVIEKSNAINTCFKNVVNKHLDSSYAGDCTIPKMEQYINAHRNTLNATCGLNFLRLNATNLMKYIEFSLSNQTFKEFYGDVNCVKTLEKNITACVKDKVGYTTISKERKHSGWYKKMDLAYAQRNCDNSNRVKECVLKVLSTCKPSTSKYVSSLFDYAHSKCSNLTNLESHDPIVAPPSSHQTVIIISSLLGVVILSIVGVLIWLKIKKSPS</sequence>
<keyword evidence="1" id="KW-1133">Transmembrane helix</keyword>
<reference evidence="2" key="1">
    <citation type="submission" date="2022-02" db="EMBL/GenBank/DDBJ databases">
        <authorList>
            <person name="King R."/>
        </authorList>
    </citation>
    <scope>NUCLEOTIDE SEQUENCE</scope>
</reference>
<dbReference type="EMBL" id="LR824535">
    <property type="protein sequence ID" value="CAH1644504.1"/>
    <property type="molecule type" value="Genomic_DNA"/>
</dbReference>
<keyword evidence="3" id="KW-1185">Reference proteome</keyword>
<keyword evidence="1" id="KW-0812">Transmembrane</keyword>
<protein>
    <submittedName>
        <fullName evidence="2">Uncharacterized protein</fullName>
    </submittedName>
</protein>